<gene>
    <name evidence="2" type="ORF">ACFQO1_02335</name>
</gene>
<evidence type="ECO:0000256" key="1">
    <source>
        <dbReference type="SAM" id="SignalP"/>
    </source>
</evidence>
<dbReference type="EMBL" id="JBHTBN010000001">
    <property type="protein sequence ID" value="MFC7356510.1"/>
    <property type="molecule type" value="Genomic_DNA"/>
</dbReference>
<evidence type="ECO:0000313" key="2">
    <source>
        <dbReference type="EMBL" id="MFC7356510.1"/>
    </source>
</evidence>
<feature type="signal peptide" evidence="1">
    <location>
        <begin position="1"/>
        <end position="21"/>
    </location>
</feature>
<dbReference type="Proteomes" id="UP001596415">
    <property type="component" value="Unassembled WGS sequence"/>
</dbReference>
<organism evidence="2 3">
    <name type="scientific">Jejudonia soesokkakensis</name>
    <dbReference type="NCBI Taxonomy" id="1323432"/>
    <lineage>
        <taxon>Bacteria</taxon>
        <taxon>Pseudomonadati</taxon>
        <taxon>Bacteroidota</taxon>
        <taxon>Flavobacteriia</taxon>
        <taxon>Flavobacteriales</taxon>
        <taxon>Flavobacteriaceae</taxon>
        <taxon>Jejudonia</taxon>
    </lineage>
</organism>
<feature type="chain" id="PRO_5045576224" evidence="1">
    <location>
        <begin position="22"/>
        <end position="68"/>
    </location>
</feature>
<protein>
    <submittedName>
        <fullName evidence="2">Uncharacterized protein</fullName>
    </submittedName>
</protein>
<sequence>MKKVFLSLAIVAMFATSFVSCRETKETKVEIEADDVADDVEDAIDDAGDAIEDAADDVEDTMTGEDDN</sequence>
<dbReference type="PROSITE" id="PS51257">
    <property type="entry name" value="PROKAR_LIPOPROTEIN"/>
    <property type="match status" value="1"/>
</dbReference>
<comment type="caution">
    <text evidence="2">The sequence shown here is derived from an EMBL/GenBank/DDBJ whole genome shotgun (WGS) entry which is preliminary data.</text>
</comment>
<name>A0ABW2MRM1_9FLAO</name>
<keyword evidence="1" id="KW-0732">Signal</keyword>
<keyword evidence="3" id="KW-1185">Reference proteome</keyword>
<dbReference type="RefSeq" id="WP_380216322.1">
    <property type="nucleotide sequence ID" value="NZ_JBHTBN010000001.1"/>
</dbReference>
<accession>A0ABW2MRM1</accession>
<evidence type="ECO:0000313" key="3">
    <source>
        <dbReference type="Proteomes" id="UP001596415"/>
    </source>
</evidence>
<reference evidence="3" key="1">
    <citation type="journal article" date="2019" name="Int. J. Syst. Evol. Microbiol.">
        <title>The Global Catalogue of Microorganisms (GCM) 10K type strain sequencing project: providing services to taxonomists for standard genome sequencing and annotation.</title>
        <authorList>
            <consortium name="The Broad Institute Genomics Platform"/>
            <consortium name="The Broad Institute Genome Sequencing Center for Infectious Disease"/>
            <person name="Wu L."/>
            <person name="Ma J."/>
        </authorList>
    </citation>
    <scope>NUCLEOTIDE SEQUENCE [LARGE SCALE GENOMIC DNA]</scope>
    <source>
        <strain evidence="3">CGMCC 1.16306</strain>
    </source>
</reference>
<proteinExistence type="predicted"/>